<comment type="caution">
    <text evidence="1">The sequence shown here is derived from an EMBL/GenBank/DDBJ whole genome shotgun (WGS) entry which is preliminary data.</text>
</comment>
<evidence type="ECO:0000313" key="1">
    <source>
        <dbReference type="EMBL" id="RYC51775.1"/>
    </source>
</evidence>
<keyword evidence="2" id="KW-1185">Reference proteome</keyword>
<accession>A0A444VLU2</accession>
<dbReference type="Proteomes" id="UP000290261">
    <property type="component" value="Unassembled WGS sequence"/>
</dbReference>
<gene>
    <name evidence="1" type="ORF">DN53_13190</name>
</gene>
<protein>
    <submittedName>
        <fullName evidence="1">Uncharacterized protein</fullName>
    </submittedName>
</protein>
<name>A0A444VLU2_9FLAO</name>
<evidence type="ECO:0000313" key="2">
    <source>
        <dbReference type="Proteomes" id="UP000290261"/>
    </source>
</evidence>
<dbReference type="AlphaFoldDB" id="A0A444VLU2"/>
<reference evidence="1 2" key="1">
    <citation type="submission" date="2014-04" db="EMBL/GenBank/DDBJ databases">
        <title>Whole genome of Muricauda olearia.</title>
        <authorList>
            <person name="Zhang X.-H."/>
            <person name="Tang K."/>
        </authorList>
    </citation>
    <scope>NUCLEOTIDE SEQUENCE [LARGE SCALE GENOMIC DNA]</scope>
    <source>
        <strain evidence="1 2">Th120</strain>
    </source>
</reference>
<sequence length="76" mass="8611">MQSDFYAYSFKNKWLDNYSKPQGLLIVDTIKVPYTLEKDLFDNRKAPKSEDVGFVSGGSSLNGTIWYPDNSKGNPL</sequence>
<dbReference type="EMBL" id="JJMP01000004">
    <property type="protein sequence ID" value="RYC51775.1"/>
    <property type="molecule type" value="Genomic_DNA"/>
</dbReference>
<proteinExistence type="predicted"/>
<organism evidence="1 2">
    <name type="scientific">Flagellimonas olearia</name>
    <dbReference type="NCBI Taxonomy" id="552546"/>
    <lineage>
        <taxon>Bacteria</taxon>
        <taxon>Pseudomonadati</taxon>
        <taxon>Bacteroidota</taxon>
        <taxon>Flavobacteriia</taxon>
        <taxon>Flavobacteriales</taxon>
        <taxon>Flavobacteriaceae</taxon>
        <taxon>Flagellimonas</taxon>
    </lineage>
</organism>